<accession>A0AAI9PDZ3</accession>
<comment type="caution">
    <text evidence="3">The sequence shown here is derived from an EMBL/GenBank/DDBJ whole genome shotgun (WGS) entry which is preliminary data.</text>
</comment>
<keyword evidence="1" id="KW-1133">Transmembrane helix</keyword>
<evidence type="ECO:0000313" key="5">
    <source>
        <dbReference type="Proteomes" id="UP001165145"/>
    </source>
</evidence>
<feature type="transmembrane region" description="Helical" evidence="1">
    <location>
        <begin position="60"/>
        <end position="78"/>
    </location>
</feature>
<reference evidence="2" key="1">
    <citation type="submission" date="2022-06" db="EMBL/GenBank/DDBJ databases">
        <title>Draft genome sequences of Pectobacterium carotovorum subsp. carotovorum str. NBRC12380.</title>
        <authorList>
            <person name="Wakabayashi Y."/>
            <person name="Kojima K."/>
        </authorList>
    </citation>
    <scope>NUCLEOTIDE SEQUENCE</scope>
    <source>
        <strain evidence="2">NBRC 12380</strain>
    </source>
</reference>
<evidence type="ECO:0000313" key="3">
    <source>
        <dbReference type="EMBL" id="GLV69497.1"/>
    </source>
</evidence>
<feature type="transmembrane region" description="Helical" evidence="1">
    <location>
        <begin position="83"/>
        <end position="102"/>
    </location>
</feature>
<reference evidence="3" key="2">
    <citation type="submission" date="2023-02" db="EMBL/GenBank/DDBJ databases">
        <title>Pectobacterium carotovorum subsp. carotovorum NBRC 12380.</title>
        <authorList>
            <person name="Ichikawa N."/>
            <person name="Sato H."/>
            <person name="Tonouchi N."/>
        </authorList>
    </citation>
    <scope>NUCLEOTIDE SEQUENCE</scope>
    <source>
        <strain evidence="3">NBRC 12380</strain>
    </source>
</reference>
<feature type="transmembrane region" description="Helical" evidence="1">
    <location>
        <begin position="12"/>
        <end position="31"/>
    </location>
</feature>
<dbReference type="Proteomes" id="UP001165145">
    <property type="component" value="Unassembled WGS sequence"/>
</dbReference>
<gene>
    <name evidence="3" type="ORF">Pcaca03_19410</name>
    <name evidence="2" type="ORF">SOASR016_18020</name>
</gene>
<dbReference type="RefSeq" id="WP_010296608.1">
    <property type="nucleotide sequence ID" value="NZ_BRLF01000003.1"/>
</dbReference>
<keyword evidence="4" id="KW-1185">Reference proteome</keyword>
<dbReference type="Pfam" id="PF10840">
    <property type="entry name" value="DUF2645"/>
    <property type="match status" value="1"/>
</dbReference>
<name>A0AAI9PDZ3_PECCC</name>
<keyword evidence="1" id="KW-0812">Transmembrane</keyword>
<dbReference type="Proteomes" id="UP001058167">
    <property type="component" value="Unassembled WGS sequence"/>
</dbReference>
<dbReference type="GeneID" id="93388349"/>
<dbReference type="EMBL" id="BSRL01000003">
    <property type="protein sequence ID" value="GLV69497.1"/>
    <property type="molecule type" value="Genomic_DNA"/>
</dbReference>
<organism evidence="3 5">
    <name type="scientific">Pectobacterium carotovorum subsp. carotovorum</name>
    <name type="common">Erwinia carotovora subsp. carotovora</name>
    <dbReference type="NCBI Taxonomy" id="555"/>
    <lineage>
        <taxon>Bacteria</taxon>
        <taxon>Pseudomonadati</taxon>
        <taxon>Pseudomonadota</taxon>
        <taxon>Gammaproteobacteria</taxon>
        <taxon>Enterobacterales</taxon>
        <taxon>Pectobacteriaceae</taxon>
        <taxon>Pectobacterium</taxon>
    </lineage>
</organism>
<dbReference type="EMBL" id="BRLF01000003">
    <property type="protein sequence ID" value="GKX47050.1"/>
    <property type="molecule type" value="Genomic_DNA"/>
</dbReference>
<evidence type="ECO:0000313" key="2">
    <source>
        <dbReference type="EMBL" id="GKX47050.1"/>
    </source>
</evidence>
<sequence length="111" mass="13062">MNNNIIKSTINIIMVIYSFFVIITCMMGGVFKEEWFIDGDEIKNVCDVLRAIVVDDYRETVAIATLALITPVVIYGAFNKFRIISINIMLLVFLFVWIWFFIVKYRNCLWF</sequence>
<keyword evidence="1" id="KW-0472">Membrane</keyword>
<dbReference type="InterPro" id="IPR022553">
    <property type="entry name" value="DUF2645"/>
</dbReference>
<evidence type="ECO:0000313" key="4">
    <source>
        <dbReference type="Proteomes" id="UP001058167"/>
    </source>
</evidence>
<protein>
    <submittedName>
        <fullName evidence="3">Membrane protein</fullName>
    </submittedName>
</protein>
<evidence type="ECO:0000256" key="1">
    <source>
        <dbReference type="SAM" id="Phobius"/>
    </source>
</evidence>
<dbReference type="AlphaFoldDB" id="A0AAI9PDZ3"/>
<proteinExistence type="predicted"/>